<protein>
    <submittedName>
        <fullName evidence="2">Uncharacterized protein</fullName>
    </submittedName>
</protein>
<evidence type="ECO:0000256" key="1">
    <source>
        <dbReference type="SAM" id="Phobius"/>
    </source>
</evidence>
<name>A0A844GRZ7_9CHRO</name>
<reference evidence="2 3" key="1">
    <citation type="submission" date="2019-11" db="EMBL/GenBank/DDBJ databases">
        <title>Isolation of a new High Light Tolerant Cyanobacteria.</title>
        <authorList>
            <person name="Dobson Z."/>
            <person name="Vaughn N."/>
            <person name="Vaughn M."/>
            <person name="Fromme P."/>
            <person name="Mazor Y."/>
        </authorList>
    </citation>
    <scope>NUCLEOTIDE SEQUENCE [LARGE SCALE GENOMIC DNA]</scope>
    <source>
        <strain evidence="2 3">0216</strain>
    </source>
</reference>
<gene>
    <name evidence="2" type="ORF">GGC33_10125</name>
</gene>
<organism evidence="2 3">
    <name type="scientific">Cyanobacterium aponinum 0216</name>
    <dbReference type="NCBI Taxonomy" id="2676140"/>
    <lineage>
        <taxon>Bacteria</taxon>
        <taxon>Bacillati</taxon>
        <taxon>Cyanobacteriota</taxon>
        <taxon>Cyanophyceae</taxon>
        <taxon>Oscillatoriophycideae</taxon>
        <taxon>Chroococcales</taxon>
        <taxon>Geminocystaceae</taxon>
        <taxon>Cyanobacterium</taxon>
    </lineage>
</organism>
<feature type="transmembrane region" description="Helical" evidence="1">
    <location>
        <begin position="20"/>
        <end position="40"/>
    </location>
</feature>
<dbReference type="Proteomes" id="UP000437131">
    <property type="component" value="Unassembled WGS sequence"/>
</dbReference>
<accession>A0A844GRZ7</accession>
<comment type="caution">
    <text evidence="2">The sequence shown here is derived from an EMBL/GenBank/DDBJ whole genome shotgun (WGS) entry which is preliminary data.</text>
</comment>
<keyword evidence="1" id="KW-1133">Transmembrane helix</keyword>
<keyword evidence="1" id="KW-0472">Membrane</keyword>
<dbReference type="AlphaFoldDB" id="A0A844GRZ7"/>
<sequence>MEAGEPSRKKKGFKQVSVEILGTLIALTTLTIPIFLITNFSDNSNSSPAKSLLLIPK</sequence>
<proteinExistence type="predicted"/>
<dbReference type="RefSeq" id="WP_015220857.1">
    <property type="nucleotide sequence ID" value="NZ_WMIA01000011.1"/>
</dbReference>
<evidence type="ECO:0000313" key="2">
    <source>
        <dbReference type="EMBL" id="MTF39284.1"/>
    </source>
</evidence>
<keyword evidence="1" id="KW-0812">Transmembrane</keyword>
<evidence type="ECO:0000313" key="3">
    <source>
        <dbReference type="Proteomes" id="UP000437131"/>
    </source>
</evidence>
<dbReference type="EMBL" id="WMIA01000011">
    <property type="protein sequence ID" value="MTF39284.1"/>
    <property type="molecule type" value="Genomic_DNA"/>
</dbReference>